<reference evidence="10" key="2">
    <citation type="submission" date="2015-05" db="EMBL/GenBank/DDBJ databases">
        <title>Complete genome sequence of Corynebacterium mustelae DSM 45274, isolated from various tissues of a male ferret with lethal sepsis.</title>
        <authorList>
            <person name="Ruckert C."/>
            <person name="Albersmeier A."/>
            <person name="Winkler A."/>
            <person name="Tauch A."/>
        </authorList>
    </citation>
    <scope>NUCLEOTIDE SEQUENCE [LARGE SCALE GENOMIC DNA]</scope>
    <source>
        <strain evidence="10">DSM 45274</strain>
    </source>
</reference>
<dbReference type="InterPro" id="IPR042211">
    <property type="entry name" value="CRISPR-assoc_Cas1_N"/>
</dbReference>
<comment type="subunit">
    <text evidence="8">Homodimer, forms a heterotetramer with a Cas2 homodimer.</text>
</comment>
<feature type="binding site" evidence="8">
    <location>
        <position position="228"/>
    </location>
    <ligand>
        <name>Mn(2+)</name>
        <dbReference type="ChEBI" id="CHEBI:29035"/>
    </ligand>
</feature>
<dbReference type="GO" id="GO:0016787">
    <property type="term" value="F:hydrolase activity"/>
    <property type="evidence" value="ECO:0007669"/>
    <property type="project" value="UniProtKB-KW"/>
</dbReference>
<dbReference type="InterPro" id="IPR042206">
    <property type="entry name" value="CRISPR-assoc_Cas1_C"/>
</dbReference>
<sequence>MGKSIPGMAPSKPSSLVRADDRISFLYLEHCTIGKSSSALTATDENGVIHIPSATLSVLMFGPGTRVTHQAMSTIADSGMSVIWVGEEGVRYYAHGRPIGRNTKLLEAQARIVSNTRLRLQAARIMYEMRFAGEDTSSLTMQQLRGREGARVRKIYAEMSKTHKVEWNKRQYDPDDFLASDPINLALSAAHTSLYGLVHATIVALGCSPGLGIIHTGHDRSFVYDIADLYKADVTIPIAFESVVAMRDLDFPLDQLASYTRRCCRNAFKQARLTETIVRDIKTLLLPDAEEAEDELYFEAEVIALWDERGKKVVGGKNYETEMP</sequence>
<dbReference type="GO" id="GO:0051607">
    <property type="term" value="P:defense response to virus"/>
    <property type="evidence" value="ECO:0007669"/>
    <property type="project" value="UniProtKB-UniRule"/>
</dbReference>
<evidence type="ECO:0000256" key="3">
    <source>
        <dbReference type="ARBA" id="ARBA00022759"/>
    </source>
</evidence>
<dbReference type="GO" id="GO:0046872">
    <property type="term" value="F:metal ion binding"/>
    <property type="evidence" value="ECO:0007669"/>
    <property type="project" value="UniProtKB-UniRule"/>
</dbReference>
<dbReference type="Proteomes" id="UP000035199">
    <property type="component" value="Chromosome"/>
</dbReference>
<keyword evidence="6 8" id="KW-0051">Antiviral defense</keyword>
<keyword evidence="4 8" id="KW-0378">Hydrolase</keyword>
<dbReference type="EC" id="3.1.-.-" evidence="8"/>
<evidence type="ECO:0000256" key="1">
    <source>
        <dbReference type="ARBA" id="ARBA00022722"/>
    </source>
</evidence>
<feature type="binding site" evidence="8">
    <location>
        <position position="215"/>
    </location>
    <ligand>
        <name>Mn(2+)</name>
        <dbReference type="ChEBI" id="CHEBI:29035"/>
    </ligand>
</feature>
<dbReference type="NCBIfam" id="TIGR00287">
    <property type="entry name" value="cas1"/>
    <property type="match status" value="1"/>
</dbReference>
<dbReference type="PATRIC" id="fig|571915.4.peg.2652"/>
<dbReference type="GO" id="GO:0003677">
    <property type="term" value="F:DNA binding"/>
    <property type="evidence" value="ECO:0007669"/>
    <property type="project" value="UniProtKB-KW"/>
</dbReference>
<evidence type="ECO:0000256" key="2">
    <source>
        <dbReference type="ARBA" id="ARBA00022723"/>
    </source>
</evidence>
<dbReference type="Gene3D" id="3.100.10.20">
    <property type="entry name" value="CRISPR-associated endonuclease Cas1, N-terminal domain"/>
    <property type="match status" value="1"/>
</dbReference>
<dbReference type="PANTHER" id="PTHR34353">
    <property type="entry name" value="CRISPR-ASSOCIATED ENDONUCLEASE CAS1 1"/>
    <property type="match status" value="1"/>
</dbReference>
<evidence type="ECO:0000313" key="10">
    <source>
        <dbReference type="Proteomes" id="UP000035199"/>
    </source>
</evidence>
<accession>A0A0G3H060</accession>
<keyword evidence="1 8" id="KW-0540">Nuclease</keyword>
<comment type="function">
    <text evidence="8">CRISPR (clustered regularly interspaced short palindromic repeat), is an adaptive immune system that provides protection against mobile genetic elements (viruses, transposable elements and conjugative plasmids). CRISPR clusters contain spacers, sequences complementary to antecedent mobile elements, and target invading nucleic acids. CRISPR clusters are transcribed and processed into CRISPR RNA (crRNA). Acts as a dsDNA endonuclease. Involved in the integration of spacer DNA into the CRISPR cassette.</text>
</comment>
<dbReference type="GO" id="GO:0004520">
    <property type="term" value="F:DNA endonuclease activity"/>
    <property type="evidence" value="ECO:0007669"/>
    <property type="project" value="InterPro"/>
</dbReference>
<dbReference type="InterPro" id="IPR019851">
    <property type="entry name" value="CRISPR-assoc_Cas1_ECOLI"/>
</dbReference>
<keyword evidence="7 8" id="KW-0238">DNA-binding</keyword>
<keyword evidence="8" id="KW-0464">Manganese</keyword>
<comment type="cofactor">
    <cofactor evidence="8">
        <name>Mg(2+)</name>
        <dbReference type="ChEBI" id="CHEBI:18420"/>
    </cofactor>
    <cofactor evidence="8">
        <name>Mn(2+)</name>
        <dbReference type="ChEBI" id="CHEBI:29035"/>
    </cofactor>
</comment>
<organism evidence="9 10">
    <name type="scientific">Corynebacterium mustelae</name>
    <dbReference type="NCBI Taxonomy" id="571915"/>
    <lineage>
        <taxon>Bacteria</taxon>
        <taxon>Bacillati</taxon>
        <taxon>Actinomycetota</taxon>
        <taxon>Actinomycetes</taxon>
        <taxon>Mycobacteriales</taxon>
        <taxon>Corynebacteriaceae</taxon>
        <taxon>Corynebacterium</taxon>
    </lineage>
</organism>
<evidence type="ECO:0000256" key="6">
    <source>
        <dbReference type="ARBA" id="ARBA00023118"/>
    </source>
</evidence>
<evidence type="ECO:0000256" key="5">
    <source>
        <dbReference type="ARBA" id="ARBA00022842"/>
    </source>
</evidence>
<dbReference type="GO" id="GO:0043571">
    <property type="term" value="P:maintenance of CRISPR repeat elements"/>
    <property type="evidence" value="ECO:0007669"/>
    <property type="project" value="UniProtKB-UniRule"/>
</dbReference>
<dbReference type="InterPro" id="IPR002729">
    <property type="entry name" value="CRISPR-assoc_Cas1"/>
</dbReference>
<name>A0A0G3H060_9CORY</name>
<dbReference type="InterPro" id="IPR033641">
    <property type="entry name" value="Cas1_I-E"/>
</dbReference>
<dbReference type="CDD" id="cd09719">
    <property type="entry name" value="Cas1_I-E"/>
    <property type="match status" value="1"/>
</dbReference>
<evidence type="ECO:0000256" key="4">
    <source>
        <dbReference type="ARBA" id="ARBA00022801"/>
    </source>
</evidence>
<dbReference type="InterPro" id="IPR050646">
    <property type="entry name" value="Cas1"/>
</dbReference>
<feature type="binding site" evidence="8">
    <location>
        <position position="148"/>
    </location>
    <ligand>
        <name>Mn(2+)</name>
        <dbReference type="ChEBI" id="CHEBI:29035"/>
    </ligand>
</feature>
<dbReference type="KEGG" id="cmv:CMUST_12425"/>
<dbReference type="NCBIfam" id="TIGR03638">
    <property type="entry name" value="cas1_ECOLI"/>
    <property type="match status" value="1"/>
</dbReference>
<gene>
    <name evidence="8" type="primary">cas1</name>
    <name evidence="9" type="ORF">CMUST_12425</name>
</gene>
<keyword evidence="2 8" id="KW-0479">Metal-binding</keyword>
<dbReference type="Pfam" id="PF01867">
    <property type="entry name" value="Cas_Cas1"/>
    <property type="match status" value="2"/>
</dbReference>
<proteinExistence type="inferred from homology"/>
<keyword evidence="3 8" id="KW-0255">Endonuclease</keyword>
<dbReference type="Gene3D" id="1.20.120.920">
    <property type="entry name" value="CRISPR-associated endonuclease Cas1, C-terminal domain"/>
    <property type="match status" value="1"/>
</dbReference>
<dbReference type="OrthoDB" id="9777847at2"/>
<evidence type="ECO:0000313" key="9">
    <source>
        <dbReference type="EMBL" id="AKK06791.1"/>
    </source>
</evidence>
<dbReference type="EMBL" id="CP011542">
    <property type="protein sequence ID" value="AKK06791.1"/>
    <property type="molecule type" value="Genomic_DNA"/>
</dbReference>
<keyword evidence="5 8" id="KW-0460">Magnesium</keyword>
<comment type="similarity">
    <text evidence="8">Belongs to the CRISPR-associated endonuclease Cas1 family.</text>
</comment>
<dbReference type="AlphaFoldDB" id="A0A0G3H060"/>
<dbReference type="PANTHER" id="PTHR34353:SF3">
    <property type="entry name" value="CRISPR-ASSOCIATED ENDONUCLEASE CAS1"/>
    <property type="match status" value="1"/>
</dbReference>
<protein>
    <recommendedName>
        <fullName evidence="8">CRISPR-associated endonuclease Cas1</fullName>
        <ecNumber evidence="8">3.1.-.-</ecNumber>
    </recommendedName>
</protein>
<evidence type="ECO:0000256" key="8">
    <source>
        <dbReference type="HAMAP-Rule" id="MF_01470"/>
    </source>
</evidence>
<dbReference type="HAMAP" id="MF_01470">
    <property type="entry name" value="Cas1"/>
    <property type="match status" value="1"/>
</dbReference>
<evidence type="ECO:0000256" key="7">
    <source>
        <dbReference type="ARBA" id="ARBA00023125"/>
    </source>
</evidence>
<reference evidence="9 10" key="1">
    <citation type="journal article" date="2015" name="Genome Announc.">
        <title>Complete Genome Sequence of the Type Strain Corynebacterium mustelae DSM 45274, Isolated from Various Tissues of a Male Ferret with Lethal Sepsis.</title>
        <authorList>
            <person name="Ruckert C."/>
            <person name="Eimer J."/>
            <person name="Winkler A."/>
            <person name="Tauch A."/>
        </authorList>
    </citation>
    <scope>NUCLEOTIDE SEQUENCE [LARGE SCALE GENOMIC DNA]</scope>
    <source>
        <strain evidence="9 10">DSM 45274</strain>
    </source>
</reference>
<keyword evidence="10" id="KW-1185">Reference proteome</keyword>
<dbReference type="STRING" id="571915.CMUST_12425"/>
<dbReference type="RefSeq" id="WP_047262754.1">
    <property type="nucleotide sequence ID" value="NZ_CP011542.1"/>
</dbReference>